<evidence type="ECO:0000256" key="6">
    <source>
        <dbReference type="ARBA" id="ARBA00022485"/>
    </source>
</evidence>
<dbReference type="PANTHER" id="PTHR43787:SF13">
    <property type="entry name" value="FEMO COFACTOR BIOSYNTHESIS PROTEIN NIFB"/>
    <property type="match status" value="1"/>
</dbReference>
<comment type="similarity">
    <text evidence="4">Belongs to the radical SAM superfamily. NifB family.</text>
</comment>
<dbReference type="SFLD" id="SFLDS00029">
    <property type="entry name" value="Radical_SAM"/>
    <property type="match status" value="1"/>
</dbReference>
<evidence type="ECO:0000256" key="9">
    <source>
        <dbReference type="ARBA" id="ARBA00023004"/>
    </source>
</evidence>
<dbReference type="OrthoDB" id="53113at2157"/>
<dbReference type="PROSITE" id="PS51918">
    <property type="entry name" value="RADICAL_SAM"/>
    <property type="match status" value="1"/>
</dbReference>
<evidence type="ECO:0000256" key="4">
    <source>
        <dbReference type="ARBA" id="ARBA00006804"/>
    </source>
</evidence>
<evidence type="ECO:0000256" key="3">
    <source>
        <dbReference type="ARBA" id="ARBA00005155"/>
    </source>
</evidence>
<dbReference type="SFLD" id="SFLDG01067">
    <property type="entry name" value="SPASM/twitch_domain_containing"/>
    <property type="match status" value="1"/>
</dbReference>
<evidence type="ECO:0000259" key="15">
    <source>
        <dbReference type="PROSITE" id="PS51918"/>
    </source>
</evidence>
<dbReference type="InterPro" id="IPR007197">
    <property type="entry name" value="rSAM"/>
</dbReference>
<accession>A0A1I4FNN0</accession>
<dbReference type="SMART" id="SM00729">
    <property type="entry name" value="Elp3"/>
    <property type="match status" value="1"/>
</dbReference>
<keyword evidence="11" id="KW-0535">Nitrogen fixation</keyword>
<keyword evidence="6" id="KW-0004">4Fe-4S</keyword>
<dbReference type="GO" id="GO:0051539">
    <property type="term" value="F:4 iron, 4 sulfur cluster binding"/>
    <property type="evidence" value="ECO:0007669"/>
    <property type="project" value="UniProtKB-KW"/>
</dbReference>
<evidence type="ECO:0000256" key="12">
    <source>
        <dbReference type="ARBA" id="ARBA00023239"/>
    </source>
</evidence>
<evidence type="ECO:0000256" key="7">
    <source>
        <dbReference type="ARBA" id="ARBA00022691"/>
    </source>
</evidence>
<dbReference type="EMBL" id="FOTL01000002">
    <property type="protein sequence ID" value="SFL19183.1"/>
    <property type="molecule type" value="Genomic_DNA"/>
</dbReference>
<dbReference type="Gene3D" id="3.20.20.70">
    <property type="entry name" value="Aldolase class I"/>
    <property type="match status" value="1"/>
</dbReference>
<evidence type="ECO:0000256" key="2">
    <source>
        <dbReference type="ARBA" id="ARBA00003522"/>
    </source>
</evidence>
<evidence type="ECO:0000256" key="14">
    <source>
        <dbReference type="ARBA" id="ARBA00032102"/>
    </source>
</evidence>
<keyword evidence="9" id="KW-0408">Iron</keyword>
<organism evidence="16 17">
    <name type="scientific">Methanobrevibacter olleyae</name>
    <dbReference type="NCBI Taxonomy" id="294671"/>
    <lineage>
        <taxon>Archaea</taxon>
        <taxon>Methanobacteriati</taxon>
        <taxon>Methanobacteriota</taxon>
        <taxon>Methanomada group</taxon>
        <taxon>Methanobacteria</taxon>
        <taxon>Methanobacteriales</taxon>
        <taxon>Methanobacteriaceae</taxon>
        <taxon>Methanobrevibacter</taxon>
    </lineage>
</organism>
<keyword evidence="7" id="KW-0949">S-adenosyl-L-methionine</keyword>
<keyword evidence="8" id="KW-0479">Metal-binding</keyword>
<evidence type="ECO:0000256" key="13">
    <source>
        <dbReference type="ARBA" id="ARBA00030926"/>
    </source>
</evidence>
<comment type="pathway">
    <text evidence="3">Cofactor biosynthesis; Fe-Mo cofactor biosynthesis.</text>
</comment>
<keyword evidence="10" id="KW-0411">Iron-sulfur</keyword>
<dbReference type="PANTHER" id="PTHR43787">
    <property type="entry name" value="FEMO COFACTOR BIOSYNTHESIS PROTEIN NIFB-RELATED"/>
    <property type="match status" value="1"/>
</dbReference>
<evidence type="ECO:0000256" key="8">
    <source>
        <dbReference type="ARBA" id="ARBA00022723"/>
    </source>
</evidence>
<dbReference type="Proteomes" id="UP000183442">
    <property type="component" value="Unassembled WGS sequence"/>
</dbReference>
<dbReference type="InterPro" id="IPR058240">
    <property type="entry name" value="rSAM_sf"/>
</dbReference>
<dbReference type="AlphaFoldDB" id="A0A1I4FNN0"/>
<reference evidence="17" key="1">
    <citation type="submission" date="2016-10" db="EMBL/GenBank/DDBJ databases">
        <authorList>
            <person name="Varghese N."/>
        </authorList>
    </citation>
    <scope>NUCLEOTIDE SEQUENCE [LARGE SCALE GENOMIC DNA]</scope>
    <source>
        <strain evidence="17">DSM 16632</strain>
    </source>
</reference>
<dbReference type="Pfam" id="PF04055">
    <property type="entry name" value="Radical_SAM"/>
    <property type="match status" value="1"/>
</dbReference>
<evidence type="ECO:0000256" key="5">
    <source>
        <dbReference type="ARBA" id="ARBA00021702"/>
    </source>
</evidence>
<evidence type="ECO:0000256" key="11">
    <source>
        <dbReference type="ARBA" id="ARBA00023231"/>
    </source>
</evidence>
<dbReference type="InterPro" id="IPR013785">
    <property type="entry name" value="Aldolase_TIM"/>
</dbReference>
<protein>
    <recommendedName>
        <fullName evidence="5">FeMo cofactor biosynthesis protein NifB</fullName>
    </recommendedName>
    <alternativeName>
        <fullName evidence="14">Nitrogenase cofactor maturase NifB</fullName>
    </alternativeName>
    <alternativeName>
        <fullName evidence="13">Radical SAM assemblase NifB</fullName>
    </alternativeName>
</protein>
<keyword evidence="12" id="KW-0456">Lyase</keyword>
<evidence type="ECO:0000313" key="16">
    <source>
        <dbReference type="EMBL" id="SFL19183.1"/>
    </source>
</evidence>
<dbReference type="CDD" id="cd01335">
    <property type="entry name" value="Radical_SAM"/>
    <property type="match status" value="1"/>
</dbReference>
<proteinExistence type="inferred from homology"/>
<dbReference type="GO" id="GO:0046872">
    <property type="term" value="F:metal ion binding"/>
    <property type="evidence" value="ECO:0007669"/>
    <property type="project" value="UniProtKB-KW"/>
</dbReference>
<comment type="function">
    <text evidence="2">Involved in the biosynthesis of the iron-molybdenum cofactor (FeMo-co or M-cluster) found in the dinitrogenase enzyme of the nitrogenase complex in nitrogen-fixing microorganisms. NifB catalyzes the crucial step of radical SAM-dependent carbide insertion that occurs concomitant with the insertion of a 9th sulfur and the rearrangement/coupling of two [4Fe-4S] clusters into a [8Fe-9S-C] cluster, the precursor to the M-cluster.</text>
</comment>
<dbReference type="UniPathway" id="UPA00782"/>
<evidence type="ECO:0000313" key="17">
    <source>
        <dbReference type="Proteomes" id="UP000183442"/>
    </source>
</evidence>
<gene>
    <name evidence="16" type="ORF">SAMN02910297_00155</name>
</gene>
<dbReference type="InterPro" id="IPR006638">
    <property type="entry name" value="Elp3/MiaA/NifB-like_rSAM"/>
</dbReference>
<evidence type="ECO:0000256" key="10">
    <source>
        <dbReference type="ARBA" id="ARBA00023014"/>
    </source>
</evidence>
<feature type="domain" description="Radical SAM core" evidence="15">
    <location>
        <begin position="32"/>
        <end position="272"/>
    </location>
</feature>
<evidence type="ECO:0000256" key="1">
    <source>
        <dbReference type="ARBA" id="ARBA00001966"/>
    </source>
</evidence>
<comment type="cofactor">
    <cofactor evidence="1">
        <name>[4Fe-4S] cluster</name>
        <dbReference type="ChEBI" id="CHEBI:49883"/>
    </cofactor>
</comment>
<name>A0A1I4FNN0_METOL</name>
<dbReference type="RefSeq" id="WP_074797899.1">
    <property type="nucleotide sequence ID" value="NZ_FOTL01000002.1"/>
</dbReference>
<dbReference type="SUPFAM" id="SSF102114">
    <property type="entry name" value="Radical SAM enzymes"/>
    <property type="match status" value="1"/>
</dbReference>
<sequence length="296" mass="32149">MTNKDIRCGGSHKGAKFAHITKVHPCYNEKLHDKVGRVHVPIAPKCNIGCNFCIRSINTEEDRPGVAGSIMDADAAVEHVVNVTEDSAITVVGVAGPGDSLANEATFEFFEKINKVKPDLIKCMSTNGLLLPKYAERIAELGVNTVTVTVNAVDPEIGKDIYGFIVYEGEVYKGLEAAKILSKNQLEGIKKITDLGVIVKVNIVLIPGLNDEHIVDIAKTVRECGADLVNVLPLIPLNKMADYPKPGCGEIEKARSDVEEYLPVFRACTQCRADAYGIPGKKHEDHHLGNAPQSHF</sequence>
<dbReference type="GO" id="GO:0016829">
    <property type="term" value="F:lyase activity"/>
    <property type="evidence" value="ECO:0007669"/>
    <property type="project" value="UniProtKB-KW"/>
</dbReference>